<evidence type="ECO:0000313" key="3">
    <source>
        <dbReference type="Proteomes" id="UP000078492"/>
    </source>
</evidence>
<sequence length="231" mass="26929">MRQGYTLSEGEEGEGRSVYDRGENVYSRTGSVCSGRWSEGSIGRLNGKEIGAIRKLMREKEREKRKCNIVIKGFDWKGNKEIEKGKERAKKFIKEKLVVDTEVISWRMSGPVAIISVGNEDMKREVMKNKNKLRGGKIFFENDLSFEERRTQVLINKWVKTQENKGEDIKIGYGRVKIRRIWKAWNEIERGEEGKRKKENNNRVCREGERSDKVEVGRVEKENQNQNQNLG</sequence>
<evidence type="ECO:0000256" key="1">
    <source>
        <dbReference type="SAM" id="MobiDB-lite"/>
    </source>
</evidence>
<feature type="region of interest" description="Disordered" evidence="1">
    <location>
        <begin position="192"/>
        <end position="231"/>
    </location>
</feature>
<protein>
    <submittedName>
        <fullName evidence="2">Uncharacterized protein</fullName>
    </submittedName>
</protein>
<gene>
    <name evidence="2" type="ORF">ALC57_18744</name>
</gene>
<name>A0A151IRA8_9HYME</name>
<dbReference type="STRING" id="471704.A0A151IRA8"/>
<keyword evidence="3" id="KW-1185">Reference proteome</keyword>
<dbReference type="AlphaFoldDB" id="A0A151IRA8"/>
<organism evidence="2 3">
    <name type="scientific">Trachymyrmex cornetzi</name>
    <dbReference type="NCBI Taxonomy" id="471704"/>
    <lineage>
        <taxon>Eukaryota</taxon>
        <taxon>Metazoa</taxon>
        <taxon>Ecdysozoa</taxon>
        <taxon>Arthropoda</taxon>
        <taxon>Hexapoda</taxon>
        <taxon>Insecta</taxon>
        <taxon>Pterygota</taxon>
        <taxon>Neoptera</taxon>
        <taxon>Endopterygota</taxon>
        <taxon>Hymenoptera</taxon>
        <taxon>Apocrita</taxon>
        <taxon>Aculeata</taxon>
        <taxon>Formicoidea</taxon>
        <taxon>Formicidae</taxon>
        <taxon>Myrmicinae</taxon>
        <taxon>Trachymyrmex</taxon>
    </lineage>
</organism>
<reference evidence="2 3" key="1">
    <citation type="submission" date="2015-09" db="EMBL/GenBank/DDBJ databases">
        <title>Trachymyrmex cornetzi WGS genome.</title>
        <authorList>
            <person name="Nygaard S."/>
            <person name="Hu H."/>
            <person name="Boomsma J."/>
            <person name="Zhang G."/>
        </authorList>
    </citation>
    <scope>NUCLEOTIDE SEQUENCE [LARGE SCALE GENOMIC DNA]</scope>
    <source>
        <strain evidence="2">Tcor2-1</strain>
        <tissue evidence="2">Whole body</tissue>
    </source>
</reference>
<feature type="compositionally biased region" description="Basic and acidic residues" evidence="1">
    <location>
        <begin position="192"/>
        <end position="223"/>
    </location>
</feature>
<accession>A0A151IRA8</accession>
<dbReference type="Proteomes" id="UP000078492">
    <property type="component" value="Unassembled WGS sequence"/>
</dbReference>
<dbReference type="EMBL" id="KQ981144">
    <property type="protein sequence ID" value="KYN09162.1"/>
    <property type="molecule type" value="Genomic_DNA"/>
</dbReference>
<proteinExistence type="predicted"/>
<evidence type="ECO:0000313" key="2">
    <source>
        <dbReference type="EMBL" id="KYN09162.1"/>
    </source>
</evidence>